<comment type="catalytic activity">
    <reaction evidence="1">
        <text>a 1,2-diacyl-sn-glycero-3-phospho-(1D-myo-inositol) = 1D-myo-inositol 1,2-cyclic phosphate + a 1,2-diacyl-sn-glycerol</text>
        <dbReference type="Rhea" id="RHEA:17093"/>
        <dbReference type="ChEBI" id="CHEBI:17815"/>
        <dbReference type="ChEBI" id="CHEBI:57880"/>
        <dbReference type="ChEBI" id="CHEBI:58484"/>
        <dbReference type="EC" id="4.6.1.13"/>
    </reaction>
</comment>
<dbReference type="GO" id="GO:0006629">
    <property type="term" value="P:lipid metabolic process"/>
    <property type="evidence" value="ECO:0007669"/>
    <property type="project" value="InterPro"/>
</dbReference>
<evidence type="ECO:0000259" key="6">
    <source>
        <dbReference type="SMART" id="SM00148"/>
    </source>
</evidence>
<organism evidence="7 8">
    <name type="scientific">Streptomyces palmae</name>
    <dbReference type="NCBI Taxonomy" id="1701085"/>
    <lineage>
        <taxon>Bacteria</taxon>
        <taxon>Bacillati</taxon>
        <taxon>Actinomycetota</taxon>
        <taxon>Actinomycetes</taxon>
        <taxon>Kitasatosporales</taxon>
        <taxon>Streptomycetaceae</taxon>
        <taxon>Streptomyces</taxon>
    </lineage>
</organism>
<reference evidence="7 8" key="1">
    <citation type="submission" date="2019-03" db="EMBL/GenBank/DDBJ databases">
        <authorList>
            <person name="Gonzalez-Pimentel J.L."/>
        </authorList>
    </citation>
    <scope>NUCLEOTIDE SEQUENCE [LARGE SCALE GENOMIC DNA]</scope>
    <source>
        <strain evidence="7 8">JCM 31289</strain>
    </source>
</reference>
<feature type="domain" description="Phosphatidylinositol-specific phospholipase C X" evidence="6">
    <location>
        <begin position="49"/>
        <end position="193"/>
    </location>
</feature>
<comment type="caution">
    <text evidence="7">The sequence shown here is derived from an EMBL/GenBank/DDBJ whole genome shotgun (WGS) entry which is preliminary data.</text>
</comment>
<dbReference type="GO" id="GO:0008081">
    <property type="term" value="F:phosphoric diester hydrolase activity"/>
    <property type="evidence" value="ECO:0007669"/>
    <property type="project" value="InterPro"/>
</dbReference>
<proteinExistence type="predicted"/>
<dbReference type="Pfam" id="PF00388">
    <property type="entry name" value="PI-PLC-X"/>
    <property type="match status" value="1"/>
</dbReference>
<dbReference type="EC" id="4.6.1.13" evidence="2"/>
<dbReference type="OrthoDB" id="7191982at2"/>
<dbReference type="InterPro" id="IPR006311">
    <property type="entry name" value="TAT_signal"/>
</dbReference>
<dbReference type="PANTHER" id="PTHR13593">
    <property type="match status" value="1"/>
</dbReference>
<dbReference type="InterPro" id="IPR051057">
    <property type="entry name" value="PI-PLC_domain"/>
</dbReference>
<keyword evidence="8" id="KW-1185">Reference proteome</keyword>
<evidence type="ECO:0000313" key="7">
    <source>
        <dbReference type="EMBL" id="TGB17366.1"/>
    </source>
</evidence>
<dbReference type="PROSITE" id="PS51318">
    <property type="entry name" value="TAT"/>
    <property type="match status" value="1"/>
</dbReference>
<dbReference type="AlphaFoldDB" id="A0A4Z0HIM6"/>
<gene>
    <name evidence="7" type="ORF">E4099_03535</name>
</gene>
<accession>A0A4Z0HIM6</accession>
<dbReference type="PROSITE" id="PS50007">
    <property type="entry name" value="PIPLC_X_DOMAIN"/>
    <property type="match status" value="1"/>
</dbReference>
<sequence>MDIPRRSILRAAAVGTVATALPLGPAGVATAGGRAEDVPPDAWMARLPDGTSLARMTIPGTHDTCCTDPRNGTEWSHTQNMGIPEQLQRGIRFFDIRCGRLQDQPGRFGIYHSAYYQYITFDDVLDQTRSFLRQRPQELVLMRVKNEHELSDAEFTATFENYVANRGYGDLFWFGDRVPALGEARGRVVPVLQGYTGSRAVLRWPGGDNDFLSNEWFELQDKYSVPSDDKRAAIVRHFDHALAAQGSGKLFLNFISLAPSVYNAFTWPKYLADQIVPTLESYLDSHRAGSAHLGVVPMDFPDFHATAARELWQWNFEWFHQ</sequence>
<evidence type="ECO:0000256" key="5">
    <source>
        <dbReference type="ARBA" id="ARBA00030782"/>
    </source>
</evidence>
<evidence type="ECO:0000256" key="3">
    <source>
        <dbReference type="ARBA" id="ARBA00019758"/>
    </source>
</evidence>
<dbReference type="SUPFAM" id="SSF51695">
    <property type="entry name" value="PLC-like phosphodiesterases"/>
    <property type="match status" value="1"/>
</dbReference>
<dbReference type="Proteomes" id="UP000297948">
    <property type="component" value="Unassembled WGS sequence"/>
</dbReference>
<evidence type="ECO:0000256" key="1">
    <source>
        <dbReference type="ARBA" id="ARBA00001316"/>
    </source>
</evidence>
<dbReference type="RefSeq" id="WP_135337422.1">
    <property type="nucleotide sequence ID" value="NZ_JBHLTX010000017.1"/>
</dbReference>
<dbReference type="EMBL" id="SRID01000017">
    <property type="protein sequence ID" value="TGB17366.1"/>
    <property type="molecule type" value="Genomic_DNA"/>
</dbReference>
<dbReference type="CDD" id="cd08586">
    <property type="entry name" value="PI-PLCc_BcPLC_like"/>
    <property type="match status" value="1"/>
</dbReference>
<evidence type="ECO:0000313" key="8">
    <source>
        <dbReference type="Proteomes" id="UP000297948"/>
    </source>
</evidence>
<protein>
    <recommendedName>
        <fullName evidence="3">1-phosphatidylinositol phosphodiesterase</fullName>
        <ecNumber evidence="2">4.6.1.13</ecNumber>
    </recommendedName>
    <alternativeName>
        <fullName evidence="4">Phosphatidylinositol diacylglycerol-lyase</fullName>
    </alternativeName>
    <alternativeName>
        <fullName evidence="5">Phosphatidylinositol-specific phospholipase C</fullName>
    </alternativeName>
</protein>
<dbReference type="InterPro" id="IPR017946">
    <property type="entry name" value="PLC-like_Pdiesterase_TIM-brl"/>
</dbReference>
<dbReference type="SMART" id="SM00148">
    <property type="entry name" value="PLCXc"/>
    <property type="match status" value="1"/>
</dbReference>
<dbReference type="GO" id="GO:0004436">
    <property type="term" value="F:phosphatidylinositol diacylglycerol-lyase activity"/>
    <property type="evidence" value="ECO:0007669"/>
    <property type="project" value="UniProtKB-EC"/>
</dbReference>
<dbReference type="InterPro" id="IPR000909">
    <property type="entry name" value="PLipase_C_PInositol-sp_X_dom"/>
</dbReference>
<evidence type="ECO:0000256" key="4">
    <source>
        <dbReference type="ARBA" id="ARBA00030474"/>
    </source>
</evidence>
<evidence type="ECO:0000256" key="2">
    <source>
        <dbReference type="ARBA" id="ARBA00012581"/>
    </source>
</evidence>
<dbReference type="Gene3D" id="3.20.20.190">
    <property type="entry name" value="Phosphatidylinositol (PI) phosphodiesterase"/>
    <property type="match status" value="1"/>
</dbReference>
<name>A0A4Z0HIM6_9ACTN</name>
<dbReference type="PANTHER" id="PTHR13593:SF113">
    <property type="entry name" value="SI:DKEY-266F7.9"/>
    <property type="match status" value="1"/>
</dbReference>